<evidence type="ECO:0000313" key="2">
    <source>
        <dbReference type="Proteomes" id="UP001380365"/>
    </source>
</evidence>
<comment type="caution">
    <text evidence="1">The sequence shown here is derived from an EMBL/GenBank/DDBJ whole genome shotgun (WGS) entry which is preliminary data.</text>
</comment>
<dbReference type="EMBL" id="JBBGZA010000001">
    <property type="protein sequence ID" value="MEJ5093218.1"/>
    <property type="molecule type" value="Genomic_DNA"/>
</dbReference>
<dbReference type="RefSeq" id="WP_132884165.1">
    <property type="nucleotide sequence ID" value="NZ_JBBGZA010000001.1"/>
</dbReference>
<name>A0ABU8Q2A0_9SPHN</name>
<protein>
    <recommendedName>
        <fullName evidence="3">Secreted protein</fullName>
    </recommendedName>
</protein>
<reference evidence="1 2" key="1">
    <citation type="submission" date="2023-12" db="EMBL/GenBank/DDBJ databases">
        <title>Gut-associated functions are favored during microbiome assembly across C. elegans life.</title>
        <authorList>
            <person name="Zimmermann J."/>
        </authorList>
    </citation>
    <scope>NUCLEOTIDE SEQUENCE [LARGE SCALE GENOMIC DNA]</scope>
    <source>
        <strain evidence="1 2">JUb134</strain>
    </source>
</reference>
<evidence type="ECO:0000313" key="1">
    <source>
        <dbReference type="EMBL" id="MEJ5093218.1"/>
    </source>
</evidence>
<proteinExistence type="predicted"/>
<keyword evidence="2" id="KW-1185">Reference proteome</keyword>
<dbReference type="Proteomes" id="UP001380365">
    <property type="component" value="Unassembled WGS sequence"/>
</dbReference>
<accession>A0ABU8Q2A0</accession>
<sequence length="73" mass="7709">MIAGTTAAVVSSATQPDVVVVDTSNAPGTVVYALPPNCPKVIRSNVTYFSCNNVWYRPQYLSSGVSYVIVTAP</sequence>
<evidence type="ECO:0008006" key="3">
    <source>
        <dbReference type="Google" id="ProtNLM"/>
    </source>
</evidence>
<organism evidence="1 2">
    <name type="scientific">Sphingomonas molluscorum</name>
    <dbReference type="NCBI Taxonomy" id="418184"/>
    <lineage>
        <taxon>Bacteria</taxon>
        <taxon>Pseudomonadati</taxon>
        <taxon>Pseudomonadota</taxon>
        <taxon>Alphaproteobacteria</taxon>
        <taxon>Sphingomonadales</taxon>
        <taxon>Sphingomonadaceae</taxon>
        <taxon>Sphingomonas</taxon>
    </lineage>
</organism>
<gene>
    <name evidence="1" type="ORF">WH159_01475</name>
</gene>